<keyword evidence="12" id="KW-1185">Reference proteome</keyword>
<evidence type="ECO:0000256" key="5">
    <source>
        <dbReference type="ARBA" id="ARBA00022801"/>
    </source>
</evidence>
<feature type="active site" evidence="8">
    <location>
        <position position="145"/>
    </location>
</feature>
<evidence type="ECO:0000256" key="8">
    <source>
        <dbReference type="PIRSR" id="PIRSR633697-1"/>
    </source>
</evidence>
<evidence type="ECO:0000256" key="3">
    <source>
        <dbReference type="ARBA" id="ARBA00022729"/>
    </source>
</evidence>
<keyword evidence="6" id="KW-1015">Disulfide bond</keyword>
<dbReference type="InterPro" id="IPR036430">
    <property type="entry name" value="RNase_T2-like_sf"/>
</dbReference>
<evidence type="ECO:0000256" key="6">
    <source>
        <dbReference type="ARBA" id="ARBA00023157"/>
    </source>
</evidence>
<evidence type="ECO:0000313" key="11">
    <source>
        <dbReference type="EMBL" id="KAK9082777.1"/>
    </source>
</evidence>
<gene>
    <name evidence="11" type="ORF">Scep_029248</name>
</gene>
<dbReference type="GO" id="GO:0033897">
    <property type="term" value="F:ribonuclease T2 activity"/>
    <property type="evidence" value="ECO:0007669"/>
    <property type="project" value="InterPro"/>
</dbReference>
<name>A0AAP0E0V9_9MAGN</name>
<dbReference type="AlphaFoldDB" id="A0AAP0E0V9"/>
<evidence type="ECO:0000256" key="4">
    <source>
        <dbReference type="ARBA" id="ARBA00022759"/>
    </source>
</evidence>
<dbReference type="Gene3D" id="3.90.730.10">
    <property type="entry name" value="Ribonuclease T2-like"/>
    <property type="match status" value="1"/>
</dbReference>
<evidence type="ECO:0000256" key="1">
    <source>
        <dbReference type="ARBA" id="ARBA00007469"/>
    </source>
</evidence>
<dbReference type="FunFam" id="3.90.730.10:FF:000007">
    <property type="entry name" value="Ribonuclease T2"/>
    <property type="match status" value="1"/>
</dbReference>
<dbReference type="PANTHER" id="PTHR11240:SF22">
    <property type="entry name" value="RIBONUCLEASE T2"/>
    <property type="match status" value="1"/>
</dbReference>
<dbReference type="InterPro" id="IPR001568">
    <property type="entry name" value="RNase_T2-like"/>
</dbReference>
<feature type="chain" id="PRO_5042836255" evidence="10">
    <location>
        <begin position="28"/>
        <end position="276"/>
    </location>
</feature>
<dbReference type="GO" id="GO:0005576">
    <property type="term" value="C:extracellular region"/>
    <property type="evidence" value="ECO:0007669"/>
    <property type="project" value="TreeGrafter"/>
</dbReference>
<keyword evidence="7" id="KW-0456">Lyase</keyword>
<feature type="active site" evidence="8">
    <location>
        <position position="83"/>
    </location>
</feature>
<accession>A0AAP0E0V9</accession>
<comment type="caution">
    <text evidence="11">The sequence shown here is derived from an EMBL/GenBank/DDBJ whole genome shotgun (WGS) entry which is preliminary data.</text>
</comment>
<feature type="signal peptide" evidence="10">
    <location>
        <begin position="1"/>
        <end position="27"/>
    </location>
</feature>
<keyword evidence="5" id="KW-0378">Hydrolase</keyword>
<evidence type="ECO:0000256" key="9">
    <source>
        <dbReference type="RuleBase" id="RU004328"/>
    </source>
</evidence>
<protein>
    <submittedName>
        <fullName evidence="11">Uncharacterized protein</fullName>
    </submittedName>
</protein>
<comment type="similarity">
    <text evidence="1 9">Belongs to the RNase T2 family.</text>
</comment>
<evidence type="ECO:0000256" key="7">
    <source>
        <dbReference type="ARBA" id="ARBA00023239"/>
    </source>
</evidence>
<evidence type="ECO:0000256" key="10">
    <source>
        <dbReference type="SAM" id="SignalP"/>
    </source>
</evidence>
<dbReference type="InterPro" id="IPR033697">
    <property type="entry name" value="Ribonuclease_T2_eukaryotic"/>
</dbReference>
<dbReference type="PANTHER" id="PTHR11240">
    <property type="entry name" value="RIBONUCLEASE T2"/>
    <property type="match status" value="1"/>
</dbReference>
<dbReference type="Proteomes" id="UP001419268">
    <property type="component" value="Unassembled WGS sequence"/>
</dbReference>
<keyword evidence="2" id="KW-0540">Nuclease</keyword>
<dbReference type="GO" id="GO:0006401">
    <property type="term" value="P:RNA catabolic process"/>
    <property type="evidence" value="ECO:0007669"/>
    <property type="project" value="TreeGrafter"/>
</dbReference>
<proteinExistence type="inferred from homology"/>
<reference evidence="11 12" key="1">
    <citation type="submission" date="2024-01" db="EMBL/GenBank/DDBJ databases">
        <title>Genome assemblies of Stephania.</title>
        <authorList>
            <person name="Yang L."/>
        </authorList>
    </citation>
    <scope>NUCLEOTIDE SEQUENCE [LARGE SCALE GENOMIC DNA]</scope>
    <source>
        <strain evidence="11">JXDWG</strain>
        <tissue evidence="11">Leaf</tissue>
    </source>
</reference>
<keyword evidence="3 10" id="KW-0732">Signal</keyword>
<evidence type="ECO:0000313" key="12">
    <source>
        <dbReference type="Proteomes" id="UP001419268"/>
    </source>
</evidence>
<dbReference type="GO" id="GO:0003723">
    <property type="term" value="F:RNA binding"/>
    <property type="evidence" value="ECO:0007669"/>
    <property type="project" value="InterPro"/>
</dbReference>
<feature type="active site" evidence="8">
    <location>
        <position position="141"/>
    </location>
</feature>
<keyword evidence="4" id="KW-0255">Endonuclease</keyword>
<dbReference type="GO" id="GO:0016787">
    <property type="term" value="F:hydrolase activity"/>
    <property type="evidence" value="ECO:0007669"/>
    <property type="project" value="UniProtKB-KW"/>
</dbReference>
<evidence type="ECO:0000256" key="2">
    <source>
        <dbReference type="ARBA" id="ARBA00022722"/>
    </source>
</evidence>
<dbReference type="Pfam" id="PF00445">
    <property type="entry name" value="Ribonuclease_T2"/>
    <property type="match status" value="1"/>
</dbReference>
<dbReference type="EMBL" id="JBBNAG010000013">
    <property type="protein sequence ID" value="KAK9082777.1"/>
    <property type="molecule type" value="Genomic_DNA"/>
</dbReference>
<organism evidence="11 12">
    <name type="scientific">Stephania cephalantha</name>
    <dbReference type="NCBI Taxonomy" id="152367"/>
    <lineage>
        <taxon>Eukaryota</taxon>
        <taxon>Viridiplantae</taxon>
        <taxon>Streptophyta</taxon>
        <taxon>Embryophyta</taxon>
        <taxon>Tracheophyta</taxon>
        <taxon>Spermatophyta</taxon>
        <taxon>Magnoliopsida</taxon>
        <taxon>Ranunculales</taxon>
        <taxon>Menispermaceae</taxon>
        <taxon>Menispermoideae</taxon>
        <taxon>Cissampelideae</taxon>
        <taxon>Stephania</taxon>
    </lineage>
</organism>
<dbReference type="CDD" id="cd01061">
    <property type="entry name" value="RNase_T2_euk"/>
    <property type="match status" value="1"/>
</dbReference>
<sequence>MASPNREVLPLISLLFSLFCLIETNNGESIVSTVNEGLEAQREFDYFLLSLQWPGTVCRRTRHCCASNGCCRRSNAPAGFTIHGLWSNYNDGTWPACCSGPSFDIKEISPLLEGLQKYWPSLSCSSSSTRHGKKGLFWAHEVEKHGTCSSSVTRDEYSYFLTTINLYLKYNFTEILTEAGYPPSNSERYPLGGIISAIQIAVGATPTLVCSHGAVEELHVCFYKDFKPRDCIIDSSSHENMVASSSCPRYVSLPEHTPVGLGGVISNPWLDQVEAI</sequence>
<dbReference type="SUPFAM" id="SSF55895">
    <property type="entry name" value="Ribonuclease Rh-like"/>
    <property type="match status" value="1"/>
</dbReference>